<dbReference type="EMBL" id="CU466930">
    <property type="protein sequence ID" value="CAO79929.1"/>
    <property type="molecule type" value="Genomic_DNA"/>
</dbReference>
<dbReference type="InterPro" id="IPR029052">
    <property type="entry name" value="Metallo-depent_PP-like"/>
</dbReference>
<feature type="chain" id="PRO_5002758237" description="Calcineurin-like phosphoesterase domain-containing protein" evidence="1">
    <location>
        <begin position="21"/>
        <end position="907"/>
    </location>
</feature>
<dbReference type="STRING" id="459349.CLOAM0011"/>
<dbReference type="SUPFAM" id="SSF49384">
    <property type="entry name" value="Carbohydrate-binding domain"/>
    <property type="match status" value="1"/>
</dbReference>
<gene>
    <name evidence="4" type="ordered locus">CLOAM0011</name>
</gene>
<dbReference type="Pfam" id="PF00149">
    <property type="entry name" value="Metallophos"/>
    <property type="match status" value="1"/>
</dbReference>
<name>B0VIE0_CLOAI</name>
<evidence type="ECO:0000259" key="3">
    <source>
        <dbReference type="Pfam" id="PF18962"/>
    </source>
</evidence>
<dbReference type="HOGENOM" id="CLU_319975_0_0_0"/>
<dbReference type="GO" id="GO:0016787">
    <property type="term" value="F:hydrolase activity"/>
    <property type="evidence" value="ECO:0007669"/>
    <property type="project" value="InterPro"/>
</dbReference>
<dbReference type="Pfam" id="PF18962">
    <property type="entry name" value="Por_Secre_tail"/>
    <property type="match status" value="1"/>
</dbReference>
<organism evidence="4 5">
    <name type="scientific">Cloacimonas acidaminovorans (strain Evry)</name>
    <dbReference type="NCBI Taxonomy" id="459349"/>
    <lineage>
        <taxon>Bacteria</taxon>
        <taxon>Pseudomonadati</taxon>
        <taxon>Candidatus Cloacimonadota</taxon>
        <taxon>Candidatus Cloacimonadia</taxon>
        <taxon>Candidatus Cloacimonadales</taxon>
        <taxon>Candidatus Cloacimonadaceae</taxon>
        <taxon>Candidatus Cloacimonas</taxon>
    </lineage>
</organism>
<dbReference type="PANTHER" id="PTHR43143">
    <property type="entry name" value="METALLOPHOSPHOESTERASE, CALCINEURIN SUPERFAMILY"/>
    <property type="match status" value="1"/>
</dbReference>
<dbReference type="PROSITE" id="PS51257">
    <property type="entry name" value="PROKAR_LIPOPROTEIN"/>
    <property type="match status" value="1"/>
</dbReference>
<dbReference type="RefSeq" id="WP_015423790.1">
    <property type="nucleotide sequence ID" value="NC_020449.1"/>
</dbReference>
<dbReference type="GO" id="GO:0030246">
    <property type="term" value="F:carbohydrate binding"/>
    <property type="evidence" value="ECO:0007669"/>
    <property type="project" value="InterPro"/>
</dbReference>
<feature type="domain" description="Secretion system C-terminal sorting" evidence="3">
    <location>
        <begin position="826"/>
        <end position="904"/>
    </location>
</feature>
<evidence type="ECO:0000313" key="4">
    <source>
        <dbReference type="EMBL" id="CAO79929.1"/>
    </source>
</evidence>
<dbReference type="OrthoDB" id="1645838at2"/>
<protein>
    <recommendedName>
        <fullName evidence="6">Calcineurin-like phosphoesterase domain-containing protein</fullName>
    </recommendedName>
</protein>
<proteinExistence type="predicted"/>
<dbReference type="Gene3D" id="3.60.21.10">
    <property type="match status" value="1"/>
</dbReference>
<dbReference type="InterPro" id="IPR026444">
    <property type="entry name" value="Secre_tail"/>
</dbReference>
<feature type="signal peptide" evidence="1">
    <location>
        <begin position="1"/>
        <end position="20"/>
    </location>
</feature>
<evidence type="ECO:0008006" key="6">
    <source>
        <dbReference type="Google" id="ProtNLM"/>
    </source>
</evidence>
<evidence type="ECO:0000313" key="5">
    <source>
        <dbReference type="Proteomes" id="UP000002019"/>
    </source>
</evidence>
<dbReference type="Proteomes" id="UP000002019">
    <property type="component" value="Chromosome"/>
</dbReference>
<evidence type="ECO:0000259" key="2">
    <source>
        <dbReference type="Pfam" id="PF00149"/>
    </source>
</evidence>
<dbReference type="InterPro" id="IPR004843">
    <property type="entry name" value="Calcineurin-like_PHP"/>
</dbReference>
<evidence type="ECO:0000256" key="1">
    <source>
        <dbReference type="SAM" id="SignalP"/>
    </source>
</evidence>
<sequence>MNRKYTLFLLILLSCGLLFAQTALSCYDIQYNPEGGGDSPYLDQIVTVQGIVSGVTYYSGSGYNNYGFFISDPTGGPWSGLFIYNQTYHPALGDFVRVTGTVKEYYGLTEISQVSSLLVLSQGNPLPAPTEINTGSLDNFSSGEQWESVLVKVVNVTVTVEPNSYQEFYVDDGSGQCQIDNQFFGSNHSWNNITLGQVYSEIIGIVDYSYSYYAINPRSETDMISGANTVTLAIPHQSVGLHSSVSVPINAYRIETAQNYQSYSFSISFNPHILNYESINTAGTLSQAGNVIASAESGVLSVSYQSNSSLSGQGILLKLNFYAANTGTTALTFSDVIFGTDVIQSCINGSVTVNSSYNSPGDTLTVIQRPLLNIPEIVVPGETLKITCLAPQNTSNWNAWLRHNNKRLNLLITNSQWLTLPNRWELTTTVPSVPVYELYDLEVSASGGISDITANAVQVIPSRKNNYYFVHITDSHMPNRLYYPNAGFDADSTAVEDFRAVMDDINIIHPEFVLFTGDLVNEGELEGFANQYWFGWTQKLLTEFEVPVYVTAGNHDIGGWNQTPPPAGSARKNWWKYFGWSWLNNEDLSFPYHTQDYYFTYNNTVFIGLESYDNYDYWRPAIYGETSYTDQQIAWLNNTLSLFPNYKKVLFHHYDFKEQLFLSSLGIDLSLWGHIHSNNGSIYTYPYNLATRSVCDGNRAYRVIRVNNEQLTPYATIYAGATGNNLSVQFYPSNYGVADSVKAIIINNQPLAFENAQLKFIMPQRDTGYNVSGGTLTQVDKSGNYNICYVRVSLSANSTSTVTVTENGVEISDPVQVPVVFTIKSVYPNPLVKQGNLQVISDKTFPELHLQLFNLRGQLVYQECLKGISQGESHLSFTLPDSLASGIYFLRFREDKTQIHKILILQR</sequence>
<dbReference type="PANTHER" id="PTHR43143:SF1">
    <property type="entry name" value="SERINE_THREONINE-PROTEIN PHOSPHATASE CPPED1"/>
    <property type="match status" value="1"/>
</dbReference>
<keyword evidence="5" id="KW-1185">Reference proteome</keyword>
<dbReference type="eggNOG" id="COG1409">
    <property type="taxonomic scope" value="Bacteria"/>
</dbReference>
<dbReference type="NCBIfam" id="TIGR04183">
    <property type="entry name" value="Por_Secre_tail"/>
    <property type="match status" value="1"/>
</dbReference>
<dbReference type="SUPFAM" id="SSF56300">
    <property type="entry name" value="Metallo-dependent phosphatases"/>
    <property type="match status" value="1"/>
</dbReference>
<dbReference type="CDD" id="cd08547">
    <property type="entry name" value="Type_II_cohesin"/>
    <property type="match status" value="1"/>
</dbReference>
<reference evidence="4 5" key="1">
    <citation type="journal article" date="2008" name="J. Bacteriol.">
        <title>'Candidatus Cloacamonas acidaminovorans': genome sequence reconstruction provides a first glimpse of a new bacterial division.</title>
        <authorList>
            <person name="Pelletier E."/>
            <person name="Kreimeyer A."/>
            <person name="Bocs S."/>
            <person name="Rouy Z."/>
            <person name="Gyapay G."/>
            <person name="Chouari R."/>
            <person name="Riviere D."/>
            <person name="Ganesan A."/>
            <person name="Daegelen P."/>
            <person name="Sghir A."/>
            <person name="Cohen G.N."/>
            <person name="Medigue C."/>
            <person name="Weissenbach J."/>
            <person name="Le Paslier D."/>
        </authorList>
    </citation>
    <scope>NUCLEOTIDE SEQUENCE [LARGE SCALE GENOMIC DNA]</scope>
    <source>
        <strain evidence="5">Evry</strain>
    </source>
</reference>
<dbReference type="eggNOG" id="COG2374">
    <property type="taxonomic scope" value="Bacteria"/>
</dbReference>
<keyword evidence="1" id="KW-0732">Signal</keyword>
<dbReference type="CDD" id="cd04486">
    <property type="entry name" value="YhcR_OBF_like"/>
    <property type="match status" value="1"/>
</dbReference>
<dbReference type="InterPro" id="IPR008965">
    <property type="entry name" value="CBM2/CBM3_carb-bd_dom_sf"/>
</dbReference>
<dbReference type="Gene3D" id="2.60.40.680">
    <property type="match status" value="1"/>
</dbReference>
<feature type="domain" description="Calcineurin-like phosphoesterase" evidence="2">
    <location>
        <begin position="469"/>
        <end position="677"/>
    </location>
</feature>
<dbReference type="KEGG" id="caci:CLOAM0011"/>
<accession>B0VIE0</accession>
<dbReference type="InterPro" id="IPR051918">
    <property type="entry name" value="STPP_CPPED1"/>
</dbReference>
<dbReference type="AlphaFoldDB" id="B0VIE0"/>